<dbReference type="AlphaFoldDB" id="A0A6J8AFC4"/>
<evidence type="ECO:0000313" key="2">
    <source>
        <dbReference type="EMBL" id="CAC5367050.1"/>
    </source>
</evidence>
<sequence>MALLDRKELGTSCDDTDSGLYLSGEMSDQNSLQRTCTKEVDGKAVQRFTSFEQSSSSSRKTTQKYREDDIQTDATPIDIQHGRNVTDFTRLALDEALSRPKDQFNQQMKWESLINIAIVFAKEDFNVAEELKQWLFQMTERNGLGKIVIELINSETFPPNHVNVVDDLMNRTMRVLMLLSPNFQKHSEINFLKEECVAKSRLQDMSPCKDTTLFSTKVLKRRRKCIRPVHFTDTHMYEIPAGLAALRSLNFTGTKRDTPFEQNEFLQVIKGSIEDLEEHTEILNSNLPIRNSVDLSDHVVTGKNLIIDNKIQQRSSASMGIQSNLNGNVSISDITEIDNGESDDENDIETDAQNLSSPLDIAKTDSNYACVNGIGIGGGPLVITRCEHVSVSTGGQVYVSKNQFERNKPNERQTKRQFSKETAV</sequence>
<protein>
    <submittedName>
        <fullName evidence="2">Uncharacterized protein</fullName>
    </submittedName>
</protein>
<reference evidence="2 3" key="1">
    <citation type="submission" date="2020-06" db="EMBL/GenBank/DDBJ databases">
        <authorList>
            <person name="Li R."/>
            <person name="Bekaert M."/>
        </authorList>
    </citation>
    <scope>NUCLEOTIDE SEQUENCE [LARGE SCALE GENOMIC DNA]</scope>
    <source>
        <strain evidence="3">wild</strain>
    </source>
</reference>
<name>A0A6J8AFC4_MYTCO</name>
<evidence type="ECO:0000313" key="3">
    <source>
        <dbReference type="Proteomes" id="UP000507470"/>
    </source>
</evidence>
<dbReference type="Proteomes" id="UP000507470">
    <property type="component" value="Unassembled WGS sequence"/>
</dbReference>
<feature type="compositionally biased region" description="Basic and acidic residues" evidence="1">
    <location>
        <begin position="405"/>
        <end position="414"/>
    </location>
</feature>
<accession>A0A6J8AFC4</accession>
<dbReference type="EMBL" id="CACVKT020001353">
    <property type="protein sequence ID" value="CAC5367050.1"/>
    <property type="molecule type" value="Genomic_DNA"/>
</dbReference>
<gene>
    <name evidence="2" type="ORF">MCOR_7117</name>
</gene>
<organism evidence="2 3">
    <name type="scientific">Mytilus coruscus</name>
    <name type="common">Sea mussel</name>
    <dbReference type="NCBI Taxonomy" id="42192"/>
    <lineage>
        <taxon>Eukaryota</taxon>
        <taxon>Metazoa</taxon>
        <taxon>Spiralia</taxon>
        <taxon>Lophotrochozoa</taxon>
        <taxon>Mollusca</taxon>
        <taxon>Bivalvia</taxon>
        <taxon>Autobranchia</taxon>
        <taxon>Pteriomorphia</taxon>
        <taxon>Mytilida</taxon>
        <taxon>Mytiloidea</taxon>
        <taxon>Mytilidae</taxon>
        <taxon>Mytilinae</taxon>
        <taxon>Mytilus</taxon>
    </lineage>
</organism>
<feature type="region of interest" description="Disordered" evidence="1">
    <location>
        <begin position="50"/>
        <end position="71"/>
    </location>
</feature>
<feature type="compositionally biased region" description="Low complexity" evidence="1">
    <location>
        <begin position="50"/>
        <end position="60"/>
    </location>
</feature>
<evidence type="ECO:0000256" key="1">
    <source>
        <dbReference type="SAM" id="MobiDB-lite"/>
    </source>
</evidence>
<dbReference type="OrthoDB" id="6132139at2759"/>
<proteinExistence type="predicted"/>
<feature type="region of interest" description="Disordered" evidence="1">
    <location>
        <begin position="405"/>
        <end position="424"/>
    </location>
</feature>
<keyword evidence="3" id="KW-1185">Reference proteome</keyword>